<dbReference type="EMBL" id="CP000109">
    <property type="protein sequence ID" value="ABB41087.1"/>
    <property type="molecule type" value="Genomic_DNA"/>
</dbReference>
<reference evidence="1" key="1">
    <citation type="submission" date="2006-07" db="EMBL/GenBank/DDBJ databases">
        <title>Complete sequence of Thiomicrospira crunogena XCL-2.</title>
        <authorList>
            <consortium name="US DOE Joint Genome Institute"/>
            <person name="Copeland A."/>
            <person name="Lucas S."/>
            <person name="Lapidus A."/>
            <person name="Barry K."/>
            <person name="Detter J.C."/>
            <person name="Glavina del Rio T."/>
            <person name="Hammon N."/>
            <person name="Israni S."/>
            <person name="Dalin E."/>
            <person name="Tice H."/>
            <person name="Pitluck S."/>
            <person name="Chain P."/>
            <person name="Malfatti S."/>
            <person name="Shin M."/>
            <person name="Vergez L."/>
            <person name="Schmutz J."/>
            <person name="Larimer F."/>
            <person name="Land M."/>
            <person name="Hauser L."/>
            <person name="Kyrpides N."/>
            <person name="Lykidis A."/>
            <person name="Scott K.M."/>
            <person name="Sievert S."/>
            <person name="Kerfeld C."/>
            <person name="Freyermuth S."/>
            <person name="Dobrinski K."/>
            <person name="Boller A."/>
            <person name="Fitzpatrick K."/>
            <person name="Thoma P."/>
            <person name="Moore J."/>
            <person name="Richardson P."/>
        </authorList>
    </citation>
    <scope>NUCLEOTIDE SEQUENCE</scope>
    <source>
        <strain evidence="1">XCL-2</strain>
    </source>
</reference>
<dbReference type="AlphaFoldDB" id="Q31ID6"/>
<organism evidence="1">
    <name type="scientific">Hydrogenovibrio crunogenus (strain DSM 25203 / XCL-2)</name>
    <name type="common">Thiomicrospira crunogena</name>
    <dbReference type="NCBI Taxonomy" id="317025"/>
    <lineage>
        <taxon>Bacteria</taxon>
        <taxon>Pseudomonadati</taxon>
        <taxon>Pseudomonadota</taxon>
        <taxon>Gammaproteobacteria</taxon>
        <taxon>Thiotrichales</taxon>
        <taxon>Piscirickettsiaceae</taxon>
        <taxon>Hydrogenovibrio</taxon>
    </lineage>
</organism>
<dbReference type="HOGENOM" id="CLU_1926612_0_0_6"/>
<accession>Q31ID6</accession>
<proteinExistence type="predicted"/>
<dbReference type="OrthoDB" id="5616090at2"/>
<sequence length="131" mass="15483">MINEVESTFMNNLPFSLRPVATELYNMHLLKELLEIRQGKIPVVLSQKYNMPNEQWIEISNVVILTKLSQFTLSKELKLEHIEHLEQVLCAVLEMKDASCDEINQAIRYYEASVLADWYERLQKLHAHKRR</sequence>
<name>Q31ID6_HYDCU</name>
<gene>
    <name evidence="1" type="ordered locus">Tcr_0491</name>
</gene>
<protein>
    <submittedName>
        <fullName evidence="1">Uncharacterized protein</fullName>
    </submittedName>
</protein>
<dbReference type="STRING" id="317025.Tcr_0491"/>
<evidence type="ECO:0000313" key="1">
    <source>
        <dbReference type="EMBL" id="ABB41087.1"/>
    </source>
</evidence>
<dbReference type="KEGG" id="tcx:Tcr_0491"/>